<keyword evidence="10" id="KW-1185">Reference proteome</keyword>
<reference evidence="9 10" key="1">
    <citation type="submission" date="2019-05" db="EMBL/GenBank/DDBJ databases">
        <title>Tamlana fucoidanivorans sp. nov., isolated from the surface of algae collected from Fujian province in China.</title>
        <authorList>
            <person name="Li J."/>
        </authorList>
    </citation>
    <scope>NUCLEOTIDE SEQUENCE [LARGE SCALE GENOMIC DNA]</scope>
    <source>
        <strain evidence="9 10">CW2-9</strain>
    </source>
</reference>
<name>A0A5C4SHY3_9FLAO</name>
<feature type="chain" id="PRO_5022687028" evidence="6">
    <location>
        <begin position="25"/>
        <end position="595"/>
    </location>
</feature>
<comment type="similarity">
    <text evidence="2">Belongs to the SusD family.</text>
</comment>
<evidence type="ECO:0000259" key="7">
    <source>
        <dbReference type="Pfam" id="PF07980"/>
    </source>
</evidence>
<dbReference type="Gene3D" id="1.25.40.390">
    <property type="match status" value="1"/>
</dbReference>
<dbReference type="InterPro" id="IPR012944">
    <property type="entry name" value="SusD_RagB_dom"/>
</dbReference>
<evidence type="ECO:0000256" key="1">
    <source>
        <dbReference type="ARBA" id="ARBA00004442"/>
    </source>
</evidence>
<dbReference type="InterPro" id="IPR033985">
    <property type="entry name" value="SusD-like_N"/>
</dbReference>
<feature type="domain" description="RagB/SusD" evidence="7">
    <location>
        <begin position="359"/>
        <end position="594"/>
    </location>
</feature>
<evidence type="ECO:0000259" key="8">
    <source>
        <dbReference type="Pfam" id="PF14322"/>
    </source>
</evidence>
<evidence type="ECO:0000256" key="6">
    <source>
        <dbReference type="SAM" id="SignalP"/>
    </source>
</evidence>
<gene>
    <name evidence="9" type="ORF">FGF67_14050</name>
</gene>
<dbReference type="Pfam" id="PF07980">
    <property type="entry name" value="SusD_RagB"/>
    <property type="match status" value="1"/>
</dbReference>
<dbReference type="GO" id="GO:0009279">
    <property type="term" value="C:cell outer membrane"/>
    <property type="evidence" value="ECO:0007669"/>
    <property type="project" value="UniProtKB-SubCell"/>
</dbReference>
<dbReference type="EMBL" id="VDCS01000014">
    <property type="protein sequence ID" value="TNJ42392.1"/>
    <property type="molecule type" value="Genomic_DNA"/>
</dbReference>
<evidence type="ECO:0000256" key="5">
    <source>
        <dbReference type="ARBA" id="ARBA00023237"/>
    </source>
</evidence>
<keyword evidence="5" id="KW-0998">Cell outer membrane</keyword>
<comment type="caution">
    <text evidence="9">The sequence shown here is derived from an EMBL/GenBank/DDBJ whole genome shotgun (WGS) entry which is preliminary data.</text>
</comment>
<organism evidence="9 10">
    <name type="scientific">Allotamlana fucoidanivorans</name>
    <dbReference type="NCBI Taxonomy" id="2583814"/>
    <lineage>
        <taxon>Bacteria</taxon>
        <taxon>Pseudomonadati</taxon>
        <taxon>Bacteroidota</taxon>
        <taxon>Flavobacteriia</taxon>
        <taxon>Flavobacteriales</taxon>
        <taxon>Flavobacteriaceae</taxon>
        <taxon>Allotamlana</taxon>
    </lineage>
</organism>
<keyword evidence="4" id="KW-0472">Membrane</keyword>
<protein>
    <submittedName>
        <fullName evidence="9">RagB/SusD family nutrient uptake outer membrane protein</fullName>
    </submittedName>
</protein>
<evidence type="ECO:0000313" key="10">
    <source>
        <dbReference type="Proteomes" id="UP000308713"/>
    </source>
</evidence>
<keyword evidence="3 6" id="KW-0732">Signal</keyword>
<evidence type="ECO:0000256" key="3">
    <source>
        <dbReference type="ARBA" id="ARBA00022729"/>
    </source>
</evidence>
<sequence length="595" mass="68272">MMYCVMKQLILKYTVLAIVLSFMAACQDNDFLSEDNPNLISTGIYWTNLAETGGTLNTVYQVLHKNSLLNKFEEMLRSDMGYPGYGRPFPQNTEEAYLHLYTGSSDQVLNKWQTCYLGVFRANQVIEALNNLQVSEDLQPEWISQMAQARFFRGLFHYYVYTSYNNGEIIIRDKNPVKNEDFAKAVSPKEEVLAFIRKDLEYAYGNLYMKGAYPDGDESRVTSGAAATILGTTYLNELDYNKAMVYFDDVINNHGYELEKDLTKMFTTAGEFNSESIFEINFAPEQARLDLQPWDGDSGTNWVNVRTAQTRSAVGPAWAVHAYKTEPMDPLDPRNYYIDENGDLSLRAVPLRCSAMIAVVDDNQTTYYLEGTTSQYNRFGGENWGFAWWKKYQNHDIVRNENELPGGQAYSSKNITLNRLSEVYLMQAECKIKTGDVDGALELINDIRKRWGLILLGTGSEPGRTYDDVVYTAESLMEHLMRVEKPLELSTEGHNIRFLDFQRWKKSDNYSFKDRLEELANEVYYGVHFSYYNWDTGQTINRNNYSSLIGSDTPPSEAHIVVDYEYDLSNQNYNEDKNGTYPIPFAETTSNPNIN</sequence>
<feature type="domain" description="SusD-like N-terminal" evidence="8">
    <location>
        <begin position="92"/>
        <end position="235"/>
    </location>
</feature>
<dbReference type="Pfam" id="PF14322">
    <property type="entry name" value="SusD-like_3"/>
    <property type="match status" value="1"/>
</dbReference>
<dbReference type="AlphaFoldDB" id="A0A5C4SHY3"/>
<evidence type="ECO:0000256" key="4">
    <source>
        <dbReference type="ARBA" id="ARBA00023136"/>
    </source>
</evidence>
<dbReference type="SUPFAM" id="SSF48452">
    <property type="entry name" value="TPR-like"/>
    <property type="match status" value="1"/>
</dbReference>
<dbReference type="InterPro" id="IPR011990">
    <property type="entry name" value="TPR-like_helical_dom_sf"/>
</dbReference>
<dbReference type="Proteomes" id="UP000308713">
    <property type="component" value="Unassembled WGS sequence"/>
</dbReference>
<proteinExistence type="inferred from homology"/>
<evidence type="ECO:0000313" key="9">
    <source>
        <dbReference type="EMBL" id="TNJ42392.1"/>
    </source>
</evidence>
<accession>A0A5C4SHY3</accession>
<comment type="subcellular location">
    <subcellularLocation>
        <location evidence="1">Cell outer membrane</location>
    </subcellularLocation>
</comment>
<feature type="signal peptide" evidence="6">
    <location>
        <begin position="1"/>
        <end position="24"/>
    </location>
</feature>
<evidence type="ECO:0000256" key="2">
    <source>
        <dbReference type="ARBA" id="ARBA00006275"/>
    </source>
</evidence>
<dbReference type="PROSITE" id="PS51257">
    <property type="entry name" value="PROKAR_LIPOPROTEIN"/>
    <property type="match status" value="1"/>
</dbReference>